<dbReference type="Pfam" id="PF10021">
    <property type="entry name" value="PARG_cat_microb"/>
    <property type="match status" value="1"/>
</dbReference>
<protein>
    <recommendedName>
        <fullName evidence="1">Microbial-type PARG catalytic domain-containing protein</fullName>
    </recommendedName>
</protein>
<dbReference type="PANTHER" id="PTHR35596:SF1">
    <property type="entry name" value="MICROBIAL-TYPE PARG CATALYTIC DOMAIN-CONTAINING PROTEIN"/>
    <property type="match status" value="1"/>
</dbReference>
<feature type="domain" description="Microbial-type PARG catalytic" evidence="1">
    <location>
        <begin position="20"/>
        <end position="171"/>
    </location>
</feature>
<dbReference type="InterPro" id="IPR043472">
    <property type="entry name" value="Macro_dom-like"/>
</dbReference>
<proteinExistence type="predicted"/>
<evidence type="ECO:0000313" key="2">
    <source>
        <dbReference type="EMBL" id="KAK8837240.1"/>
    </source>
</evidence>
<dbReference type="Proteomes" id="UP001470230">
    <property type="component" value="Unassembled WGS sequence"/>
</dbReference>
<organism evidence="2 3">
    <name type="scientific">Tritrichomonas musculus</name>
    <dbReference type="NCBI Taxonomy" id="1915356"/>
    <lineage>
        <taxon>Eukaryota</taxon>
        <taxon>Metamonada</taxon>
        <taxon>Parabasalia</taxon>
        <taxon>Tritrichomonadida</taxon>
        <taxon>Tritrichomonadidae</taxon>
        <taxon>Tritrichomonas</taxon>
    </lineage>
</organism>
<dbReference type="PANTHER" id="PTHR35596">
    <property type="entry name" value="DUF2263 DOMAIN-CONTAINING PROTEIN"/>
    <property type="match status" value="1"/>
</dbReference>
<dbReference type="InterPro" id="IPR012664">
    <property type="entry name" value="CHP02452"/>
</dbReference>
<dbReference type="NCBIfam" id="TIGR02452">
    <property type="entry name" value="TIGR02452 family protein"/>
    <property type="match status" value="1"/>
</dbReference>
<name>A0ABR2GTG0_9EUKA</name>
<dbReference type="Gene3D" id="3.40.220.10">
    <property type="entry name" value="Leucine Aminopeptidase, subunit E, domain 1"/>
    <property type="match status" value="1"/>
</dbReference>
<dbReference type="PIRSF" id="PIRSF014899">
    <property type="entry name" value="UCP014899"/>
    <property type="match status" value="1"/>
</dbReference>
<accession>A0ABR2GTG0</accession>
<evidence type="ECO:0000259" key="1">
    <source>
        <dbReference type="Pfam" id="PF10021"/>
    </source>
</evidence>
<sequence length="289" mass="32864">MTFILKRLDANALKCHDLSARECLKSCDQGFYVNKKKEQVPLTDLINNCLEKTEFYEDNHVFNLPPLENKESGIIEIRNESTLQATYRMVVKENKKNVCALNFANAFTPGGGVLYGARAQEETLCRASALYYSITQEKPSQFYQYHSDNYEKFGDAASNAMIYTPDCPTWKVDNVTLDEPYLTSYITSAAVDNTGRLPREKIKAIHDERIKQIINCAIVNGVKNFVLGAFGCGAFYNDPVDVSQSFKKYLVDDEKRFYFESISFSIIGFNTKNIDAFAKTFELPIILKE</sequence>
<reference evidence="2 3" key="1">
    <citation type="submission" date="2024-04" db="EMBL/GenBank/DDBJ databases">
        <title>Tritrichomonas musculus Genome.</title>
        <authorList>
            <person name="Alves-Ferreira E."/>
            <person name="Grigg M."/>
            <person name="Lorenzi H."/>
            <person name="Galac M."/>
        </authorList>
    </citation>
    <scope>NUCLEOTIDE SEQUENCE [LARGE SCALE GENOMIC DNA]</scope>
    <source>
        <strain evidence="2 3">EAF2021</strain>
    </source>
</reference>
<comment type="caution">
    <text evidence="2">The sequence shown here is derived from an EMBL/GenBank/DDBJ whole genome shotgun (WGS) entry which is preliminary data.</text>
</comment>
<gene>
    <name evidence="2" type="ORF">M9Y10_036669</name>
</gene>
<keyword evidence="3" id="KW-1185">Reference proteome</keyword>
<dbReference type="InterPro" id="IPR019261">
    <property type="entry name" value="PARG_cat_microbial"/>
</dbReference>
<dbReference type="EMBL" id="JAPFFF010000060">
    <property type="protein sequence ID" value="KAK8837240.1"/>
    <property type="molecule type" value="Genomic_DNA"/>
</dbReference>
<evidence type="ECO:0000313" key="3">
    <source>
        <dbReference type="Proteomes" id="UP001470230"/>
    </source>
</evidence>